<protein>
    <recommendedName>
        <fullName evidence="3">DUF4625 domain-containing protein</fullName>
    </recommendedName>
</protein>
<reference evidence="1 2" key="1">
    <citation type="submission" date="2018-06" db="EMBL/GenBank/DDBJ databases">
        <title>Echinicola strongylocentroti sp. nov., isolated from a sea urchin Strongylocentrotus intermedius.</title>
        <authorList>
            <person name="Bae S.S."/>
        </authorList>
    </citation>
    <scope>NUCLEOTIDE SEQUENCE [LARGE SCALE GENOMIC DNA]</scope>
    <source>
        <strain evidence="1 2">MEBiC08714</strain>
    </source>
</reference>
<sequence length="315" mass="35686">MKLNLKLHVLLLFPILNLTSCIHDDTEIELPLPTVSNIEVGLHNNELGVIGEDFHFNAEIIAGDKVEMVKINMEQKIDETYSHDWSFEKIWDKYKGLKNPKIHQHFDIPTDAAKGSYNFIITVVDQNGTSLEEISSIDLIDASDYPEVNPHISVFGIDKIDVDGNGGFNNFYNNGEFRDADGAFFRKDESIWSAIQIGGIKGDGIMYSLLIKKSHNHKPETIEAIDFSKAIVTEVVEHSGDEEVMTLKNNRDTGHWNYGLPLEVGATEDNNVPEPNPITEGKDWENGTYYYGVVYTNITYNRSTFNYIEFELKGF</sequence>
<dbReference type="AlphaFoldDB" id="A0A2Z4IF92"/>
<proteinExistence type="predicted"/>
<evidence type="ECO:0000313" key="2">
    <source>
        <dbReference type="Proteomes" id="UP000248688"/>
    </source>
</evidence>
<dbReference type="Pfam" id="PF15418">
    <property type="entry name" value="DUF4625"/>
    <property type="match status" value="1"/>
</dbReference>
<name>A0A2Z4IF92_9BACT</name>
<dbReference type="Proteomes" id="UP000248688">
    <property type="component" value="Chromosome"/>
</dbReference>
<dbReference type="RefSeq" id="WP_112782568.1">
    <property type="nucleotide sequence ID" value="NZ_CP030041.1"/>
</dbReference>
<evidence type="ECO:0000313" key="1">
    <source>
        <dbReference type="EMBL" id="AWW29148.1"/>
    </source>
</evidence>
<keyword evidence="2" id="KW-1185">Reference proteome</keyword>
<accession>A0A2Z4IF92</accession>
<gene>
    <name evidence="1" type="ORF">DN752_02750</name>
</gene>
<dbReference type="KEGG" id="est:DN752_02750"/>
<dbReference type="InterPro" id="IPR027829">
    <property type="entry name" value="DUF4625"/>
</dbReference>
<organism evidence="1 2">
    <name type="scientific">Echinicola strongylocentroti</name>
    <dbReference type="NCBI Taxonomy" id="1795355"/>
    <lineage>
        <taxon>Bacteria</taxon>
        <taxon>Pseudomonadati</taxon>
        <taxon>Bacteroidota</taxon>
        <taxon>Cytophagia</taxon>
        <taxon>Cytophagales</taxon>
        <taxon>Cyclobacteriaceae</taxon>
        <taxon>Echinicola</taxon>
    </lineage>
</organism>
<dbReference type="EMBL" id="CP030041">
    <property type="protein sequence ID" value="AWW29148.1"/>
    <property type="molecule type" value="Genomic_DNA"/>
</dbReference>
<evidence type="ECO:0008006" key="3">
    <source>
        <dbReference type="Google" id="ProtNLM"/>
    </source>
</evidence>
<dbReference type="OrthoDB" id="978436at2"/>